<proteinExistence type="inferred from homology"/>
<dbReference type="GO" id="GO:0008610">
    <property type="term" value="P:lipid biosynthetic process"/>
    <property type="evidence" value="ECO:0007669"/>
    <property type="project" value="UniProtKB-ARBA"/>
</dbReference>
<dbReference type="Pfam" id="PF16911">
    <property type="entry name" value="PapA_C"/>
    <property type="match status" value="1"/>
</dbReference>
<dbReference type="EC" id="2.3.1.282" evidence="5"/>
<protein>
    <recommendedName>
        <fullName evidence="6">Phthiocerol/phthiodiolone dimycocerosyl transferase</fullName>
        <ecNumber evidence="5">2.3.1.282</ecNumber>
    </recommendedName>
    <alternativeName>
        <fullName evidence="11">Acyltransferase PapA5</fullName>
    </alternativeName>
    <alternativeName>
        <fullName evidence="9">Phthiocerol/phthiodiolone O-acyltransferase</fullName>
    </alternativeName>
    <alternativeName>
        <fullName evidence="10">Polyketide synthase-associated protein A5</fullName>
    </alternativeName>
</protein>
<evidence type="ECO:0000256" key="9">
    <source>
        <dbReference type="ARBA" id="ARBA00030465"/>
    </source>
</evidence>
<comment type="catalytic activity">
    <reaction evidence="1">
        <text>2 a mycocerosyl-[mycocerosic acid synthase] + a phthiocerol = a dimycocerosyl phthiocerol + 2 holo-[mycocerosic acid synthase].</text>
        <dbReference type="EC" id="2.3.1.282"/>
    </reaction>
</comment>
<reference evidence="14 15" key="1">
    <citation type="submission" date="2019-09" db="EMBL/GenBank/DDBJ databases">
        <title>Goodfellowia gen. nov., a new genus of the Pseudonocardineae related to Actinoalloteichus, containing Goodfellowia coeruleoviolacea gen. nov., comb. nov. gen. nov., comb. nov.</title>
        <authorList>
            <person name="Labeda D."/>
        </authorList>
    </citation>
    <scope>NUCLEOTIDE SEQUENCE [LARGE SCALE GENOMIC DNA]</scope>
    <source>
        <strain evidence="14 15">AN110305</strain>
    </source>
</reference>
<accession>A0A5B2XFM9</accession>
<dbReference type="PANTHER" id="PTHR28037:SF1">
    <property type="entry name" value="ALCOHOL O-ACETYLTRANSFERASE 1-RELATED"/>
    <property type="match status" value="1"/>
</dbReference>
<feature type="domain" description="Phthiocerol/phthiodiolone dimycocerosyl transferase C-terminal" evidence="13">
    <location>
        <begin position="256"/>
        <end position="394"/>
    </location>
</feature>
<evidence type="ECO:0000256" key="10">
    <source>
        <dbReference type="ARBA" id="ARBA00032317"/>
    </source>
</evidence>
<evidence type="ECO:0000256" key="3">
    <source>
        <dbReference type="ARBA" id="ARBA00001907"/>
    </source>
</evidence>
<gene>
    <name evidence="14" type="ORF">F0L68_11820</name>
</gene>
<reference evidence="14 15" key="2">
    <citation type="submission" date="2019-09" db="EMBL/GenBank/DDBJ databases">
        <authorList>
            <person name="Jin C."/>
        </authorList>
    </citation>
    <scope>NUCLEOTIDE SEQUENCE [LARGE SCALE GENOMIC DNA]</scope>
    <source>
        <strain evidence="14 15">AN110305</strain>
    </source>
</reference>
<comment type="catalytic activity">
    <reaction evidence="2">
        <text>2 a mycocerosyl-[mycocerosic acid synthase] + a phenolphthiocerol = a dimycocerosyl phenolphthiocerol + 2 holo-[mycocerosic acid synthase].</text>
        <dbReference type="EC" id="2.3.1.282"/>
    </reaction>
</comment>
<organism evidence="14 15">
    <name type="scientific">Solihabitans fulvus</name>
    <dbReference type="NCBI Taxonomy" id="1892852"/>
    <lineage>
        <taxon>Bacteria</taxon>
        <taxon>Bacillati</taxon>
        <taxon>Actinomycetota</taxon>
        <taxon>Actinomycetes</taxon>
        <taxon>Pseudonocardiales</taxon>
        <taxon>Pseudonocardiaceae</taxon>
        <taxon>Solihabitans</taxon>
    </lineage>
</organism>
<evidence type="ECO:0000256" key="1">
    <source>
        <dbReference type="ARBA" id="ARBA00000026"/>
    </source>
</evidence>
<sequence>MMEAFRMDIPVSLTVPTPGVADPRAGATRTLSPTERWYWIADQLSTNNCAARVRVEGELSMTALRGALGALQARHPLLRQAITAELSGVDPRFVPTDNPIPLREVVLARPDDARWADELDGTELAHPLDWRSGPLARAVVVSQPGQVHDLIISAPHCVADGTTVLALLRQWVRLTAEPPPAGQPVPSGSVLPPEARFPARHRETSVELPDLPTGGADPGAVERDVTRLAPERFVPFDRRRTRLLHRFLAGDALEGLALACRREGVSMHGVLAAAMVSAVARDLGAPTSASFAIGSPVDFRDELDPPVSEDEIGSFVSALPSVVRYRPDDLWSMARSVNREIRERRERGEHFLPPRLLAERGPAGVADSGPFVRFMEEHGPFNVFISNMGRFDFPDTLGAWRLSGAQVVGGISVIGYFAAVACTSQGQLSWNFLYVDEAISLARAERLADASMAAVLAAASTA</sequence>
<dbReference type="EMBL" id="VUOB01000021">
    <property type="protein sequence ID" value="KAA2262587.1"/>
    <property type="molecule type" value="Genomic_DNA"/>
</dbReference>
<keyword evidence="8" id="KW-0012">Acyltransferase</keyword>
<evidence type="ECO:0000256" key="4">
    <source>
        <dbReference type="ARBA" id="ARBA00006558"/>
    </source>
</evidence>
<comment type="similarity">
    <text evidence="4">Belongs to the acyltransferase PapA5 family.</text>
</comment>
<dbReference type="SUPFAM" id="SSF52777">
    <property type="entry name" value="CoA-dependent acyltransferases"/>
    <property type="match status" value="2"/>
</dbReference>
<dbReference type="InterPro" id="IPR001242">
    <property type="entry name" value="Condensation_dom"/>
</dbReference>
<dbReference type="AlphaFoldDB" id="A0A5B2XFM9"/>
<evidence type="ECO:0000313" key="14">
    <source>
        <dbReference type="EMBL" id="KAA2262587.1"/>
    </source>
</evidence>
<dbReference type="OrthoDB" id="4568714at2"/>
<evidence type="ECO:0000256" key="5">
    <source>
        <dbReference type="ARBA" id="ARBA00012866"/>
    </source>
</evidence>
<evidence type="ECO:0000259" key="13">
    <source>
        <dbReference type="Pfam" id="PF16911"/>
    </source>
</evidence>
<dbReference type="InterPro" id="IPR023213">
    <property type="entry name" value="CAT-like_dom_sf"/>
</dbReference>
<keyword evidence="15" id="KW-1185">Reference proteome</keyword>
<dbReference type="InterPro" id="IPR052058">
    <property type="entry name" value="Alcohol_O-acetyltransferase"/>
</dbReference>
<keyword evidence="7" id="KW-0808">Transferase</keyword>
<evidence type="ECO:0000313" key="15">
    <source>
        <dbReference type="Proteomes" id="UP000323454"/>
    </source>
</evidence>
<dbReference type="Pfam" id="PF00668">
    <property type="entry name" value="Condensation"/>
    <property type="match status" value="1"/>
</dbReference>
<evidence type="ECO:0000256" key="11">
    <source>
        <dbReference type="ARBA" id="ARBA00033407"/>
    </source>
</evidence>
<evidence type="ECO:0000256" key="2">
    <source>
        <dbReference type="ARBA" id="ARBA00000625"/>
    </source>
</evidence>
<evidence type="ECO:0000256" key="8">
    <source>
        <dbReference type="ARBA" id="ARBA00023315"/>
    </source>
</evidence>
<comment type="caution">
    <text evidence="14">The sequence shown here is derived from an EMBL/GenBank/DDBJ whole genome shotgun (WGS) entry which is preliminary data.</text>
</comment>
<comment type="catalytic activity">
    <reaction evidence="3">
        <text>2 a mycocerosyl-[mycocerosic acid synthase] + a phthiodiolone = a dimycocerosyl phthiodiolone + 2 holo-[mycocerosic acid synthase].</text>
        <dbReference type="EC" id="2.3.1.282"/>
    </reaction>
</comment>
<dbReference type="Gene3D" id="3.30.559.30">
    <property type="entry name" value="Nonribosomal peptide synthetase, condensation domain"/>
    <property type="match status" value="1"/>
</dbReference>
<evidence type="ECO:0000256" key="7">
    <source>
        <dbReference type="ARBA" id="ARBA00022679"/>
    </source>
</evidence>
<name>A0A5B2XFM9_9PSEU</name>
<dbReference type="PANTHER" id="PTHR28037">
    <property type="entry name" value="ALCOHOL O-ACETYLTRANSFERASE 1-RELATED"/>
    <property type="match status" value="1"/>
</dbReference>
<dbReference type="InterPro" id="IPR031641">
    <property type="entry name" value="PapA_C"/>
</dbReference>
<evidence type="ECO:0000256" key="6">
    <source>
        <dbReference type="ARBA" id="ARBA00013449"/>
    </source>
</evidence>
<dbReference type="Proteomes" id="UP000323454">
    <property type="component" value="Unassembled WGS sequence"/>
</dbReference>
<dbReference type="GO" id="GO:0016746">
    <property type="term" value="F:acyltransferase activity"/>
    <property type="evidence" value="ECO:0007669"/>
    <property type="project" value="UniProtKB-KW"/>
</dbReference>
<evidence type="ECO:0000259" key="12">
    <source>
        <dbReference type="Pfam" id="PF00668"/>
    </source>
</evidence>
<dbReference type="Gene3D" id="3.30.559.10">
    <property type="entry name" value="Chloramphenicol acetyltransferase-like domain"/>
    <property type="match status" value="1"/>
</dbReference>
<feature type="domain" description="Condensation" evidence="12">
    <location>
        <begin position="42"/>
        <end position="171"/>
    </location>
</feature>